<protein>
    <submittedName>
        <fullName evidence="1">Uncharacterized protein</fullName>
    </submittedName>
</protein>
<sequence>MSIDHVCRAQTSIHLTEQQTGNRKFIRCTLGDILNGIAPPWKDNSKIAVLSPFGLVGTLDLALGQLAYKLASEQNFGTAIAQFFAVSWLQHQEYEVTGCQDTCIIYT</sequence>
<dbReference type="RefSeq" id="WP_263743507.1">
    <property type="nucleotide sequence ID" value="NZ_JAOWRF010000002.1"/>
</dbReference>
<reference evidence="1 2" key="1">
    <citation type="submission" date="2022-10" db="EMBL/GenBank/DDBJ databases">
        <title>Identification of biosynthetic pathway for the production of the potent trypsin inhibitor radiosumin.</title>
        <authorList>
            <person name="Fewer D.P."/>
            <person name="Delbaje E."/>
            <person name="Ouyang X."/>
            <person name="Agostino P.D."/>
            <person name="Wahlsten M."/>
            <person name="Jokela J."/>
            <person name="Permi P."/>
            <person name="Haapaniemi E."/>
            <person name="Koistinen H."/>
        </authorList>
    </citation>
    <scope>NUCLEOTIDE SEQUENCE [LARGE SCALE GENOMIC DNA]</scope>
    <source>
        <strain evidence="1 2">NIES-515</strain>
    </source>
</reference>
<comment type="caution">
    <text evidence="1">The sequence shown here is derived from an EMBL/GenBank/DDBJ whole genome shotgun (WGS) entry which is preliminary data.</text>
</comment>
<gene>
    <name evidence="1" type="ORF">OGM63_00365</name>
</gene>
<name>A0ABT3ASF6_9CYAN</name>
<dbReference type="Proteomes" id="UP001526143">
    <property type="component" value="Unassembled WGS sequence"/>
</dbReference>
<dbReference type="InterPro" id="IPR023401">
    <property type="entry name" value="ODC_N"/>
</dbReference>
<proteinExistence type="predicted"/>
<accession>A0ABT3ASF6</accession>
<dbReference type="EMBL" id="JAOWRF010000002">
    <property type="protein sequence ID" value="MCV3211990.1"/>
    <property type="molecule type" value="Genomic_DNA"/>
</dbReference>
<evidence type="ECO:0000313" key="1">
    <source>
        <dbReference type="EMBL" id="MCV3211990.1"/>
    </source>
</evidence>
<evidence type="ECO:0000313" key="2">
    <source>
        <dbReference type="Proteomes" id="UP001526143"/>
    </source>
</evidence>
<dbReference type="Gene3D" id="3.30.1780.10">
    <property type="entry name" value="ornithine cyclodeaminase, domain 1"/>
    <property type="match status" value="1"/>
</dbReference>
<organism evidence="1 2">
    <name type="scientific">Plectonema radiosum NIES-515</name>
    <dbReference type="NCBI Taxonomy" id="2986073"/>
    <lineage>
        <taxon>Bacteria</taxon>
        <taxon>Bacillati</taxon>
        <taxon>Cyanobacteriota</taxon>
        <taxon>Cyanophyceae</taxon>
        <taxon>Oscillatoriophycideae</taxon>
        <taxon>Oscillatoriales</taxon>
        <taxon>Microcoleaceae</taxon>
        <taxon>Plectonema</taxon>
    </lineage>
</organism>
<keyword evidence="2" id="KW-1185">Reference proteome</keyword>
<dbReference type="Gene3D" id="3.40.50.720">
    <property type="entry name" value="NAD(P)-binding Rossmann-like Domain"/>
    <property type="match status" value="1"/>
</dbReference>